<comment type="caution">
    <text evidence="7">The sequence shown here is derived from an EMBL/GenBank/DDBJ whole genome shotgun (WGS) entry which is preliminary data.</text>
</comment>
<evidence type="ECO:0000256" key="1">
    <source>
        <dbReference type="ARBA" id="ARBA00001946"/>
    </source>
</evidence>
<evidence type="ECO:0000256" key="2">
    <source>
        <dbReference type="ARBA" id="ARBA00006706"/>
    </source>
</evidence>
<evidence type="ECO:0000256" key="5">
    <source>
        <dbReference type="ARBA" id="ARBA00022842"/>
    </source>
</evidence>
<dbReference type="InterPro" id="IPR033749">
    <property type="entry name" value="Polyprenyl_synt_CS"/>
</dbReference>
<dbReference type="Gene3D" id="1.10.600.10">
    <property type="entry name" value="Farnesyl Diphosphate Synthase"/>
    <property type="match status" value="1"/>
</dbReference>
<evidence type="ECO:0000256" key="3">
    <source>
        <dbReference type="ARBA" id="ARBA00022679"/>
    </source>
</evidence>
<proteinExistence type="inferred from homology"/>
<evidence type="ECO:0000256" key="6">
    <source>
        <dbReference type="RuleBase" id="RU004466"/>
    </source>
</evidence>
<dbReference type="GO" id="GO:0046872">
    <property type="term" value="F:metal ion binding"/>
    <property type="evidence" value="ECO:0007669"/>
    <property type="project" value="UniProtKB-KW"/>
</dbReference>
<dbReference type="SUPFAM" id="SSF48576">
    <property type="entry name" value="Terpenoid synthases"/>
    <property type="match status" value="1"/>
</dbReference>
<gene>
    <name evidence="7" type="ORF">H8R10_01100</name>
</gene>
<dbReference type="GO" id="GO:0008299">
    <property type="term" value="P:isoprenoid biosynthetic process"/>
    <property type="evidence" value="ECO:0007669"/>
    <property type="project" value="InterPro"/>
</dbReference>
<dbReference type="EMBL" id="JACRUO010000001">
    <property type="protein sequence ID" value="MBD3688840.1"/>
    <property type="molecule type" value="Genomic_DNA"/>
</dbReference>
<dbReference type="PROSITE" id="PS00723">
    <property type="entry name" value="POLYPRENYL_SYNTHASE_1"/>
    <property type="match status" value="1"/>
</dbReference>
<comment type="cofactor">
    <cofactor evidence="1">
        <name>Mg(2+)</name>
        <dbReference type="ChEBI" id="CHEBI:18420"/>
    </cofactor>
</comment>
<accession>A0A8I0GB04</accession>
<dbReference type="GO" id="GO:0004659">
    <property type="term" value="F:prenyltransferase activity"/>
    <property type="evidence" value="ECO:0007669"/>
    <property type="project" value="InterPro"/>
</dbReference>
<dbReference type="Pfam" id="PF00348">
    <property type="entry name" value="polyprenyl_synt"/>
    <property type="match status" value="1"/>
</dbReference>
<evidence type="ECO:0000313" key="7">
    <source>
        <dbReference type="EMBL" id="MBD3688840.1"/>
    </source>
</evidence>
<protein>
    <submittedName>
        <fullName evidence="7">Polyprenyl synthetase family protein</fullName>
    </submittedName>
</protein>
<keyword evidence="5" id="KW-0460">Magnesium</keyword>
<organism evidence="7 8">
    <name type="scientific">Nanchangia anserum</name>
    <dbReference type="NCBI Taxonomy" id="2692125"/>
    <lineage>
        <taxon>Bacteria</taxon>
        <taxon>Bacillati</taxon>
        <taxon>Actinomycetota</taxon>
        <taxon>Actinomycetes</taxon>
        <taxon>Actinomycetales</taxon>
        <taxon>Actinomycetaceae</taxon>
        <taxon>Nanchangia</taxon>
    </lineage>
</organism>
<dbReference type="SFLD" id="SFLDS00005">
    <property type="entry name" value="Isoprenoid_Synthase_Type_I"/>
    <property type="match status" value="1"/>
</dbReference>
<keyword evidence="8" id="KW-1185">Reference proteome</keyword>
<dbReference type="AlphaFoldDB" id="A0A8I0GB04"/>
<reference evidence="7 8" key="1">
    <citation type="submission" date="2020-08" db="EMBL/GenBank/DDBJ databases">
        <title>Winkia gen. nov., sp. nov., isolated from faeces of the Anser albifrons in China.</title>
        <authorList>
            <person name="Liu Q."/>
        </authorList>
    </citation>
    <scope>NUCLEOTIDE SEQUENCE [LARGE SCALE GENOMIC DNA]</scope>
    <source>
        <strain evidence="7 8">C62</strain>
    </source>
</reference>
<dbReference type="PANTHER" id="PTHR12001">
    <property type="entry name" value="GERANYLGERANYL PYROPHOSPHATE SYNTHASE"/>
    <property type="match status" value="1"/>
</dbReference>
<dbReference type="InterPro" id="IPR008949">
    <property type="entry name" value="Isoprenoid_synthase_dom_sf"/>
</dbReference>
<keyword evidence="3 6" id="KW-0808">Transferase</keyword>
<comment type="similarity">
    <text evidence="2 6">Belongs to the FPP/GGPP synthase family.</text>
</comment>
<evidence type="ECO:0000256" key="4">
    <source>
        <dbReference type="ARBA" id="ARBA00022723"/>
    </source>
</evidence>
<dbReference type="InterPro" id="IPR000092">
    <property type="entry name" value="Polyprenyl_synt"/>
</dbReference>
<dbReference type="Proteomes" id="UP000627538">
    <property type="component" value="Unassembled WGS sequence"/>
</dbReference>
<evidence type="ECO:0000313" key="8">
    <source>
        <dbReference type="Proteomes" id="UP000627538"/>
    </source>
</evidence>
<dbReference type="PANTHER" id="PTHR12001:SF85">
    <property type="entry name" value="SHORT CHAIN ISOPRENYL DIPHOSPHATE SYNTHASE"/>
    <property type="match status" value="1"/>
</dbReference>
<dbReference type="RefSeq" id="WP_191070935.1">
    <property type="nucleotide sequence ID" value="NZ_CP060506.1"/>
</dbReference>
<sequence>MPFPLAEELRRALDQHIPRLLAAATSEFGALGADSFFAPLPERLARGKRTRALAAACGWLAAGGDEDVTDPLFSIALALELYQLHALVHDDIIDHACTRRGLPALHVAYARTHAEAGWAGSGDDYGVASAILAGDYLLSAASDAAYAACINAPEAWARFALLTREVAVGQYLDVRAEHEPDPADALAAALGVLTHKSANYSVVHPVALGALVAGADTDLIATLDALTTPWGQAFQLRDDDLGVFGDPDLTGKPSGDDLREGKRTVLLALTLQRAAASERDWLLAQLRDGAWDDAAIDRARHLIIACGAREEHEARIRALVAEGDAILEDANLPDAGRDACRWLGSALVERDA</sequence>
<keyword evidence="4" id="KW-0479">Metal-binding</keyword>
<name>A0A8I0GB04_9ACTO</name>